<accession>A0A2X4UID5</accession>
<gene>
    <name evidence="2" type="primary">priC</name>
    <name evidence="2" type="ORF">NCTC12151_01186</name>
</gene>
<evidence type="ECO:0000313" key="3">
    <source>
        <dbReference type="Proteomes" id="UP000249005"/>
    </source>
</evidence>
<dbReference type="InterPro" id="IPR010890">
    <property type="entry name" value="PriC"/>
</dbReference>
<feature type="coiled-coil region" evidence="1">
    <location>
        <begin position="116"/>
        <end position="170"/>
    </location>
</feature>
<dbReference type="AlphaFoldDB" id="A0A2X4UID5"/>
<dbReference type="KEGG" id="lri:NCTC12151_01186"/>
<evidence type="ECO:0000256" key="1">
    <source>
        <dbReference type="SAM" id="Coils"/>
    </source>
</evidence>
<dbReference type="OrthoDB" id="6402824at2"/>
<dbReference type="InterPro" id="IPR038338">
    <property type="entry name" value="PriC_sf"/>
</dbReference>
<keyword evidence="1" id="KW-0175">Coiled coil</keyword>
<protein>
    <submittedName>
        <fullName evidence="2">Primosomal replication protein N</fullName>
    </submittedName>
</protein>
<dbReference type="RefSeq" id="WP_111739725.1">
    <property type="nucleotide sequence ID" value="NZ_LR698987.1"/>
</dbReference>
<keyword evidence="3" id="KW-1185">Reference proteome</keyword>
<reference evidence="2 3" key="1">
    <citation type="submission" date="2018-06" db="EMBL/GenBank/DDBJ databases">
        <authorList>
            <consortium name="Pathogen Informatics"/>
            <person name="Doyle S."/>
        </authorList>
    </citation>
    <scope>NUCLEOTIDE SEQUENCE [LARGE SCALE GENOMIC DNA]</scope>
    <source>
        <strain evidence="2 3">NCTC12151</strain>
    </source>
</reference>
<organism evidence="2 3">
    <name type="scientific">Leminorella richardii</name>
    <dbReference type="NCBI Taxonomy" id="158841"/>
    <lineage>
        <taxon>Bacteria</taxon>
        <taxon>Pseudomonadati</taxon>
        <taxon>Pseudomonadota</taxon>
        <taxon>Gammaproteobacteria</taxon>
        <taxon>Enterobacterales</taxon>
        <taxon>Budviciaceae</taxon>
        <taxon>Leminorella</taxon>
    </lineage>
</organism>
<dbReference type="Pfam" id="PF07445">
    <property type="entry name" value="PriC"/>
    <property type="match status" value="1"/>
</dbReference>
<name>A0A2X4UID5_9GAMM</name>
<sequence length="178" mass="20542">MNTGALLHTLQQQVNQLASAIADAPASAVMQPRFDDRLFNTRDPRLSHCQSEVENNLQLLSQAVEKRAQQQVAFLAERIVAQIEALQRELATLPVRERNVFNVKVEQDIYQTLARHQDYERRLVAMRRDKESLLSRQTTLSEQQRLQKELAALEGRLMRCRQALAKIERQIARRENGS</sequence>
<evidence type="ECO:0000313" key="2">
    <source>
        <dbReference type="EMBL" id="SQI38511.1"/>
    </source>
</evidence>
<dbReference type="EMBL" id="LS483470">
    <property type="protein sequence ID" value="SQI38511.1"/>
    <property type="molecule type" value="Genomic_DNA"/>
</dbReference>
<dbReference type="Gene3D" id="1.20.1270.340">
    <property type="match status" value="1"/>
</dbReference>
<proteinExistence type="predicted"/>
<dbReference type="Proteomes" id="UP000249005">
    <property type="component" value="Chromosome 1"/>
</dbReference>